<keyword evidence="8" id="KW-1185">Reference proteome</keyword>
<dbReference type="Proteomes" id="UP000190395">
    <property type="component" value="Unassembled WGS sequence"/>
</dbReference>
<feature type="transmembrane region" description="Helical" evidence="6">
    <location>
        <begin position="114"/>
        <end position="136"/>
    </location>
</feature>
<evidence type="ECO:0000256" key="1">
    <source>
        <dbReference type="ARBA" id="ARBA00004651"/>
    </source>
</evidence>
<evidence type="ECO:0000256" key="3">
    <source>
        <dbReference type="ARBA" id="ARBA00022692"/>
    </source>
</evidence>
<dbReference type="Pfam" id="PF01943">
    <property type="entry name" value="Polysacc_synt"/>
    <property type="match status" value="1"/>
</dbReference>
<gene>
    <name evidence="7" type="ORF">SAMN02745152_01524</name>
</gene>
<dbReference type="CDD" id="cd13128">
    <property type="entry name" value="MATE_Wzx_like"/>
    <property type="match status" value="1"/>
</dbReference>
<feature type="transmembrane region" description="Helical" evidence="6">
    <location>
        <begin position="321"/>
        <end position="343"/>
    </location>
</feature>
<feature type="transmembrane region" description="Helical" evidence="6">
    <location>
        <begin position="87"/>
        <end position="108"/>
    </location>
</feature>
<evidence type="ECO:0000313" key="8">
    <source>
        <dbReference type="Proteomes" id="UP000190395"/>
    </source>
</evidence>
<feature type="transmembrane region" description="Helical" evidence="6">
    <location>
        <begin position="145"/>
        <end position="164"/>
    </location>
</feature>
<dbReference type="PANTHER" id="PTHR30250:SF11">
    <property type="entry name" value="O-ANTIGEN TRANSPORTER-RELATED"/>
    <property type="match status" value="1"/>
</dbReference>
<feature type="transmembrane region" description="Helical" evidence="6">
    <location>
        <begin position="251"/>
        <end position="269"/>
    </location>
</feature>
<feature type="transmembrane region" description="Helical" evidence="6">
    <location>
        <begin position="441"/>
        <end position="463"/>
    </location>
</feature>
<evidence type="ECO:0000256" key="6">
    <source>
        <dbReference type="SAM" id="Phobius"/>
    </source>
</evidence>
<feature type="transmembrane region" description="Helical" evidence="6">
    <location>
        <begin position="213"/>
        <end position="239"/>
    </location>
</feature>
<feature type="transmembrane region" description="Helical" evidence="6">
    <location>
        <begin position="43"/>
        <end position="66"/>
    </location>
</feature>
<dbReference type="RefSeq" id="WP_078931255.1">
    <property type="nucleotide sequence ID" value="NZ_FUXC01000008.1"/>
</dbReference>
<keyword evidence="5 6" id="KW-0472">Membrane</keyword>
<evidence type="ECO:0000256" key="2">
    <source>
        <dbReference type="ARBA" id="ARBA00022475"/>
    </source>
</evidence>
<feature type="transmembrane region" description="Helical" evidence="6">
    <location>
        <begin position="417"/>
        <end position="435"/>
    </location>
</feature>
<dbReference type="InterPro" id="IPR050833">
    <property type="entry name" value="Poly_Biosynth_Transport"/>
</dbReference>
<dbReference type="AlphaFoldDB" id="A0A1T4PBQ1"/>
<organism evidence="7 8">
    <name type="scientific">Treponema berlinense</name>
    <dbReference type="NCBI Taxonomy" id="225004"/>
    <lineage>
        <taxon>Bacteria</taxon>
        <taxon>Pseudomonadati</taxon>
        <taxon>Spirochaetota</taxon>
        <taxon>Spirochaetia</taxon>
        <taxon>Spirochaetales</taxon>
        <taxon>Treponemataceae</taxon>
        <taxon>Treponema</taxon>
    </lineage>
</organism>
<feature type="transmembrane region" description="Helical" evidence="6">
    <location>
        <begin position="12"/>
        <end position="31"/>
    </location>
</feature>
<reference evidence="7 8" key="1">
    <citation type="submission" date="2017-02" db="EMBL/GenBank/DDBJ databases">
        <authorList>
            <person name="Peterson S.W."/>
        </authorList>
    </citation>
    <scope>NUCLEOTIDE SEQUENCE [LARGE SCALE GENOMIC DNA]</scope>
    <source>
        <strain evidence="7 8">ATCC BAA-909</strain>
    </source>
</reference>
<evidence type="ECO:0000256" key="5">
    <source>
        <dbReference type="ARBA" id="ARBA00023136"/>
    </source>
</evidence>
<evidence type="ECO:0000256" key="4">
    <source>
        <dbReference type="ARBA" id="ARBA00022989"/>
    </source>
</evidence>
<dbReference type="EMBL" id="FUXC01000008">
    <property type="protein sequence ID" value="SJZ88942.1"/>
    <property type="molecule type" value="Genomic_DNA"/>
</dbReference>
<feature type="transmembrane region" description="Helical" evidence="6">
    <location>
        <begin position="290"/>
        <end position="309"/>
    </location>
</feature>
<proteinExistence type="predicted"/>
<keyword evidence="4 6" id="KW-1133">Transmembrane helix</keyword>
<dbReference type="OrthoDB" id="9815702at2"/>
<dbReference type="InterPro" id="IPR002797">
    <property type="entry name" value="Polysacc_synth"/>
</dbReference>
<feature type="transmembrane region" description="Helical" evidence="6">
    <location>
        <begin position="386"/>
        <end position="405"/>
    </location>
</feature>
<keyword evidence="3 6" id="KW-0812">Transmembrane</keyword>
<feature type="transmembrane region" description="Helical" evidence="6">
    <location>
        <begin position="170"/>
        <end position="192"/>
    </location>
</feature>
<sequence length="485" mass="54108">MVQKSLKKNAVYSFIKALMNLAFPLISFPYASRILLPAGIGKVNFANSVIEYFILAASLGIFSYAAREAVRVRDDKHALNKIFREILTINLISTVFSYILLFISLVFVSKFSEYRVLLIVCSTKILFTTIGVDWIFNVHEEYKYVTIRSVIFQVISLVLLFVFVRTPDDYVAYAFMGVFSSVGSNICNIFYARKFVNFFEKTAIEIKRHLKPIFTFFGMSVASKVHTALDSVMLGFMLTDSAVGYYSAANKIKGLVVGLITAILATLLPRSSYYLGQNKSDEYQKIVSKALNFSLFFSLPSAIGIMLLAKPLILLFSGEEFLAALPAMLIMSPVIVFIAVASFADNMVLIPQRMEKVSLQSQIIGCVMNVTLNSLLIPIWGVFGAAFSTFVVEGIITVYKIFFSFKHIKHNGFLNNFIKVCVSCIFMAAAVFAILHFIKNVFLQILLGIIAGAAIYAATTLVLRTDTALMLAETIKKRIIKVKKC</sequence>
<comment type="subcellular location">
    <subcellularLocation>
        <location evidence="1">Cell membrane</location>
        <topology evidence="1">Multi-pass membrane protein</topology>
    </subcellularLocation>
</comment>
<keyword evidence="2" id="KW-1003">Cell membrane</keyword>
<dbReference type="GO" id="GO:0005886">
    <property type="term" value="C:plasma membrane"/>
    <property type="evidence" value="ECO:0007669"/>
    <property type="project" value="UniProtKB-SubCell"/>
</dbReference>
<name>A0A1T4PBQ1_9SPIR</name>
<evidence type="ECO:0000313" key="7">
    <source>
        <dbReference type="EMBL" id="SJZ88942.1"/>
    </source>
</evidence>
<protein>
    <submittedName>
        <fullName evidence="7">Membrane protein involved in the export of O-antigen and teichoic acid</fullName>
    </submittedName>
</protein>
<accession>A0A1T4PBQ1</accession>
<dbReference type="STRING" id="225004.SAMN02745152_01524"/>
<dbReference type="GeneID" id="303367756"/>
<dbReference type="PANTHER" id="PTHR30250">
    <property type="entry name" value="PST FAMILY PREDICTED COLANIC ACID TRANSPORTER"/>
    <property type="match status" value="1"/>
</dbReference>